<dbReference type="GO" id="GO:0016491">
    <property type="term" value="F:oxidoreductase activity"/>
    <property type="evidence" value="ECO:0007669"/>
    <property type="project" value="InterPro"/>
</dbReference>
<dbReference type="SMART" id="SM01008">
    <property type="entry name" value="Ald_Xan_dh_C"/>
    <property type="match status" value="1"/>
</dbReference>
<gene>
    <name evidence="2" type="ordered locus">Fraau_0233</name>
</gene>
<dbReference type="PIRSF" id="PIRSF036389">
    <property type="entry name" value="IOR_B"/>
    <property type="match status" value="1"/>
</dbReference>
<dbReference type="InterPro" id="IPR012368">
    <property type="entry name" value="OxRdtase_Mopterin-bd_su_IorB"/>
</dbReference>
<dbReference type="RefSeq" id="WP_014401736.1">
    <property type="nucleotide sequence ID" value="NC_017033.1"/>
</dbReference>
<dbReference type="PANTHER" id="PTHR47495">
    <property type="entry name" value="ALDEHYDE DEHYDROGENASE"/>
    <property type="match status" value="1"/>
</dbReference>
<dbReference type="Pfam" id="PF20256">
    <property type="entry name" value="MoCoBD_2"/>
    <property type="match status" value="2"/>
</dbReference>
<dbReference type="OrthoDB" id="6177861at2"/>
<dbReference type="KEGG" id="fau:Fraau_0233"/>
<dbReference type="InterPro" id="IPR000674">
    <property type="entry name" value="Ald_Oxase/Xan_DH_a/b"/>
</dbReference>
<dbReference type="PROSITE" id="PS51318">
    <property type="entry name" value="TAT"/>
    <property type="match status" value="1"/>
</dbReference>
<dbReference type="InterPro" id="IPR008274">
    <property type="entry name" value="AldOxase/xan_DH_MoCoBD1"/>
</dbReference>
<accession>H8L1K2</accession>
<feature type="domain" description="Aldehyde oxidase/xanthine dehydrogenase a/b hammerhead" evidence="1">
    <location>
        <begin position="213"/>
        <end position="308"/>
    </location>
</feature>
<evidence type="ECO:0000313" key="3">
    <source>
        <dbReference type="Proteomes" id="UP000005234"/>
    </source>
</evidence>
<evidence type="ECO:0000313" key="2">
    <source>
        <dbReference type="EMBL" id="AFC84730.1"/>
    </source>
</evidence>
<protein>
    <submittedName>
        <fullName evidence="2">Aerobic-type carbon monoxide dehydrogenase, large subunit CoxL/CutL-like protein</fullName>
    </submittedName>
</protein>
<dbReference type="InterPro" id="IPR006311">
    <property type="entry name" value="TAT_signal"/>
</dbReference>
<dbReference type="SUPFAM" id="SSF56003">
    <property type="entry name" value="Molybdenum cofactor-binding domain"/>
    <property type="match status" value="2"/>
</dbReference>
<dbReference type="Proteomes" id="UP000005234">
    <property type="component" value="Chromosome"/>
</dbReference>
<dbReference type="HOGENOM" id="CLU_013917_0_1_6"/>
<dbReference type="EMBL" id="CP003350">
    <property type="protein sequence ID" value="AFC84730.1"/>
    <property type="molecule type" value="Genomic_DNA"/>
</dbReference>
<dbReference type="AlphaFoldDB" id="H8L1K2"/>
<proteinExistence type="predicted"/>
<dbReference type="eggNOG" id="COG1529">
    <property type="taxonomic scope" value="Bacteria"/>
</dbReference>
<evidence type="ECO:0000259" key="1">
    <source>
        <dbReference type="SMART" id="SM01008"/>
    </source>
</evidence>
<reference evidence="2" key="1">
    <citation type="submission" date="2012-02" db="EMBL/GenBank/DDBJ databases">
        <title>The complete genome of Frateuria aurantia DSM 6220.</title>
        <authorList>
            <consortium name="US DOE Joint Genome Institute (JGI-PGF)"/>
            <person name="Lucas S."/>
            <person name="Copeland A."/>
            <person name="Lapidus A."/>
            <person name="Glavina del Rio T."/>
            <person name="Dalin E."/>
            <person name="Tice H."/>
            <person name="Bruce D."/>
            <person name="Goodwin L."/>
            <person name="Pitluck S."/>
            <person name="Peters L."/>
            <person name="Ovchinnikova G."/>
            <person name="Teshima H."/>
            <person name="Kyrpides N."/>
            <person name="Mavromatis K."/>
            <person name="Ivanova N."/>
            <person name="Brettin T."/>
            <person name="Detter J.C."/>
            <person name="Han C."/>
            <person name="Larimer F."/>
            <person name="Land M."/>
            <person name="Hauser L."/>
            <person name="Markowitz V."/>
            <person name="Cheng J.-F."/>
            <person name="Hugenholtz P."/>
            <person name="Woyke T."/>
            <person name="Wu D."/>
            <person name="Brambilla E."/>
            <person name="Klenk H.-P."/>
            <person name="Eisen J.A."/>
        </authorList>
    </citation>
    <scope>NUCLEOTIDE SEQUENCE</scope>
    <source>
        <strain evidence="2">DSM 6220</strain>
    </source>
</reference>
<keyword evidence="3" id="KW-1185">Reference proteome</keyword>
<dbReference type="InterPro" id="IPR052516">
    <property type="entry name" value="N-heterocyclic_Hydroxylase"/>
</dbReference>
<dbReference type="Pfam" id="PF02738">
    <property type="entry name" value="MoCoBD_1"/>
    <property type="match status" value="1"/>
</dbReference>
<dbReference type="STRING" id="767434.Fraau_0233"/>
<dbReference type="Gene3D" id="3.30.365.10">
    <property type="entry name" value="Aldehyde oxidase/xanthine dehydrogenase, molybdopterin binding domain"/>
    <property type="match status" value="4"/>
</dbReference>
<organism evidence="2 3">
    <name type="scientific">Frateuria aurantia (strain ATCC 33424 / DSM 6220 / KCTC 2777 / LMG 1558 / NBRC 3245 / NCIMB 13370)</name>
    <name type="common">Acetobacter aurantius</name>
    <dbReference type="NCBI Taxonomy" id="767434"/>
    <lineage>
        <taxon>Bacteria</taxon>
        <taxon>Pseudomonadati</taxon>
        <taxon>Pseudomonadota</taxon>
        <taxon>Gammaproteobacteria</taxon>
        <taxon>Lysobacterales</taxon>
        <taxon>Rhodanobacteraceae</taxon>
        <taxon>Frateuria</taxon>
    </lineage>
</organism>
<name>H8L1K2_FRAAD</name>
<dbReference type="InterPro" id="IPR046867">
    <property type="entry name" value="AldOxase/xan_DH_MoCoBD2"/>
</dbReference>
<dbReference type="Gene3D" id="3.90.1170.50">
    <property type="entry name" value="Aldehyde oxidase/xanthine dehydrogenase, a/b hammerhead"/>
    <property type="match status" value="1"/>
</dbReference>
<dbReference type="InterPro" id="IPR037165">
    <property type="entry name" value="AldOxase/xan_DH_Mopterin-bd_sf"/>
</dbReference>
<dbReference type="PANTHER" id="PTHR47495:SF1">
    <property type="entry name" value="BLL3820 PROTEIN"/>
    <property type="match status" value="1"/>
</dbReference>
<sequence length="751" mass="81840">MKAERRRFLAAGTVAAISIWLPLSGPLRAARFLQGNTPLPTRGEINDWVWIQDDGRILLGVSQAEVGQGIYTGLAEVLADEMDADWEQVSVQFVTGREAYRQVAGGEAKSQFVAASTSMTVFYPRLRQAGAQARDLLRRAGALYFGVAPDQCRTEKSHVIDVVDGRRIGYAELLSLASRLKPDPDAPLKTLDESRKGLIGARIHRIDTRAKVEGSAIFGIDVQVPDMLIGVPWMVPGFTGRVLGIRNAATIRALPGIVDLVPSRHLSINNMVGRDPDHSPNTIIVVAHSYWQARKAADLLDVDYDPGPGADLDSAGIDAANAAMLASDKLVTATDRGDARSLIEQAAIQTDPHLHEARYSAPYSNQATMEPCNATSFHRGDHIETWGPFQGQDVIRGALGKMFKLAPDKVIVNTTFVGGSFGRKYIPDAVIHATAASRAVGRPVKVIYPRDIDIQHGYFRPGEIGHFRALLNADGYPKALWARYAGQSLFWQMHRDFVEKAGGWDETMVECVYDTIYAIPGLRVESGIVDQVIPVSYMRGVGSVASLFFYESFVSELADQAGIDGYSYRRRLLAAEPEALAVLDAAATAAGWHQPLPPGHYRGLAFNEWEGRNHAFTSHVALVIEIRLVQGKVSIVKATCAVDCGRVINPNLVKAMMEGGIGFGLTIAFKSQLHFKHGATVEENFNTYPLAGIQAMPEVEVVLIDSPREPQGVGEIATAVVAPALADALHQATGRYYRELPFPPEVQPDRI</sequence>